<dbReference type="PANTHER" id="PTHR43774">
    <property type="entry name" value="PEPTIDE METHIONINE SULFOXIDE REDUCTASE"/>
    <property type="match status" value="1"/>
</dbReference>
<protein>
    <recommendedName>
        <fullName evidence="2">peptide-methionine (S)-S-oxide reductase</fullName>
        <ecNumber evidence="2">1.8.4.11</ecNumber>
    </recommendedName>
    <alternativeName>
        <fullName evidence="4">Peptide-methionine (S)-S-oxide reductase</fullName>
    </alternativeName>
</protein>
<dbReference type="OrthoDB" id="77405at2759"/>
<dbReference type="SUPFAM" id="SSF55068">
    <property type="entry name" value="Peptide methionine sulfoxide reductase"/>
    <property type="match status" value="1"/>
</dbReference>
<dbReference type="GO" id="GO:0008113">
    <property type="term" value="F:peptide-methionine (S)-S-oxide reductase activity"/>
    <property type="evidence" value="ECO:0007669"/>
    <property type="project" value="UniProtKB-EC"/>
</dbReference>
<dbReference type="Pfam" id="PF01625">
    <property type="entry name" value="PMSR"/>
    <property type="match status" value="1"/>
</dbReference>
<evidence type="ECO:0000256" key="6">
    <source>
        <dbReference type="ARBA" id="ARBA00048782"/>
    </source>
</evidence>
<accession>A0A1E3PIW4</accession>
<evidence type="ECO:0000256" key="1">
    <source>
        <dbReference type="ARBA" id="ARBA00005591"/>
    </source>
</evidence>
<dbReference type="InterPro" id="IPR036509">
    <property type="entry name" value="Met_Sox_Rdtase_MsrA_sf"/>
</dbReference>
<evidence type="ECO:0000313" key="8">
    <source>
        <dbReference type="EMBL" id="ODQ65144.1"/>
    </source>
</evidence>
<dbReference type="GO" id="GO:0034599">
    <property type="term" value="P:cellular response to oxidative stress"/>
    <property type="evidence" value="ECO:0007669"/>
    <property type="project" value="UniProtKB-ARBA"/>
</dbReference>
<dbReference type="InterPro" id="IPR002569">
    <property type="entry name" value="Met_Sox_Rdtase_MsrA_dom"/>
</dbReference>
<comment type="similarity">
    <text evidence="1">Belongs to the MsrA Met sulfoxide reductase family.</text>
</comment>
<feature type="domain" description="Peptide methionine sulphoxide reductase MsrA" evidence="7">
    <location>
        <begin position="25"/>
        <end position="180"/>
    </location>
</feature>
<proteinExistence type="inferred from homology"/>
<organism evidence="8 9">
    <name type="scientific">Nadsonia fulvescens var. elongata DSM 6958</name>
    <dbReference type="NCBI Taxonomy" id="857566"/>
    <lineage>
        <taxon>Eukaryota</taxon>
        <taxon>Fungi</taxon>
        <taxon>Dikarya</taxon>
        <taxon>Ascomycota</taxon>
        <taxon>Saccharomycotina</taxon>
        <taxon>Dipodascomycetes</taxon>
        <taxon>Dipodascales</taxon>
        <taxon>Dipodascales incertae sedis</taxon>
        <taxon>Nadsonia</taxon>
    </lineage>
</organism>
<dbReference type="PANTHER" id="PTHR43774:SF1">
    <property type="entry name" value="PEPTIDE METHIONINE SULFOXIDE REDUCTASE MSRA 2"/>
    <property type="match status" value="1"/>
</dbReference>
<dbReference type="Proteomes" id="UP000095009">
    <property type="component" value="Unassembled WGS sequence"/>
</dbReference>
<name>A0A1E3PIW4_9ASCO</name>
<dbReference type="EC" id="1.8.4.11" evidence="2"/>
<evidence type="ECO:0000256" key="3">
    <source>
        <dbReference type="ARBA" id="ARBA00023002"/>
    </source>
</evidence>
<dbReference type="HAMAP" id="MF_01401">
    <property type="entry name" value="MsrA"/>
    <property type="match status" value="1"/>
</dbReference>
<dbReference type="FunFam" id="3.30.1060.10:FF:000006">
    <property type="entry name" value="Peptide methionine sulfoxide reductase"/>
    <property type="match status" value="1"/>
</dbReference>
<dbReference type="Gene3D" id="3.30.1060.10">
    <property type="entry name" value="Peptide methionine sulphoxide reductase MsrA"/>
    <property type="match status" value="1"/>
</dbReference>
<evidence type="ECO:0000256" key="5">
    <source>
        <dbReference type="ARBA" id="ARBA00047806"/>
    </source>
</evidence>
<reference evidence="8 9" key="1">
    <citation type="journal article" date="2016" name="Proc. Natl. Acad. Sci. U.S.A.">
        <title>Comparative genomics of biotechnologically important yeasts.</title>
        <authorList>
            <person name="Riley R."/>
            <person name="Haridas S."/>
            <person name="Wolfe K.H."/>
            <person name="Lopes M.R."/>
            <person name="Hittinger C.T."/>
            <person name="Goeker M."/>
            <person name="Salamov A.A."/>
            <person name="Wisecaver J.H."/>
            <person name="Long T.M."/>
            <person name="Calvey C.H."/>
            <person name="Aerts A.L."/>
            <person name="Barry K.W."/>
            <person name="Choi C."/>
            <person name="Clum A."/>
            <person name="Coughlan A.Y."/>
            <person name="Deshpande S."/>
            <person name="Douglass A.P."/>
            <person name="Hanson S.J."/>
            <person name="Klenk H.-P."/>
            <person name="LaButti K.M."/>
            <person name="Lapidus A."/>
            <person name="Lindquist E.A."/>
            <person name="Lipzen A.M."/>
            <person name="Meier-Kolthoff J.P."/>
            <person name="Ohm R.A."/>
            <person name="Otillar R.P."/>
            <person name="Pangilinan J.L."/>
            <person name="Peng Y."/>
            <person name="Rokas A."/>
            <person name="Rosa C.A."/>
            <person name="Scheuner C."/>
            <person name="Sibirny A.A."/>
            <person name="Slot J.C."/>
            <person name="Stielow J.B."/>
            <person name="Sun H."/>
            <person name="Kurtzman C.P."/>
            <person name="Blackwell M."/>
            <person name="Grigoriev I.V."/>
            <person name="Jeffries T.W."/>
        </authorList>
    </citation>
    <scope>NUCLEOTIDE SEQUENCE [LARGE SCALE GENOMIC DNA]</scope>
    <source>
        <strain evidence="8 9">DSM 6958</strain>
    </source>
</reference>
<keyword evidence="9" id="KW-1185">Reference proteome</keyword>
<comment type="catalytic activity">
    <reaction evidence="6">
        <text>[thioredoxin]-disulfide + L-methionine + H2O = L-methionine (S)-S-oxide + [thioredoxin]-dithiol</text>
        <dbReference type="Rhea" id="RHEA:19993"/>
        <dbReference type="Rhea" id="RHEA-COMP:10698"/>
        <dbReference type="Rhea" id="RHEA-COMP:10700"/>
        <dbReference type="ChEBI" id="CHEBI:15377"/>
        <dbReference type="ChEBI" id="CHEBI:29950"/>
        <dbReference type="ChEBI" id="CHEBI:50058"/>
        <dbReference type="ChEBI" id="CHEBI:57844"/>
        <dbReference type="ChEBI" id="CHEBI:58772"/>
        <dbReference type="EC" id="1.8.4.11"/>
    </reaction>
</comment>
<evidence type="ECO:0000259" key="7">
    <source>
        <dbReference type="Pfam" id="PF01625"/>
    </source>
</evidence>
<comment type="catalytic activity">
    <reaction evidence="5">
        <text>L-methionyl-[protein] + [thioredoxin]-disulfide + H2O = L-methionyl-(S)-S-oxide-[protein] + [thioredoxin]-dithiol</text>
        <dbReference type="Rhea" id="RHEA:14217"/>
        <dbReference type="Rhea" id="RHEA-COMP:10698"/>
        <dbReference type="Rhea" id="RHEA-COMP:10700"/>
        <dbReference type="Rhea" id="RHEA-COMP:12313"/>
        <dbReference type="Rhea" id="RHEA-COMP:12315"/>
        <dbReference type="ChEBI" id="CHEBI:15377"/>
        <dbReference type="ChEBI" id="CHEBI:16044"/>
        <dbReference type="ChEBI" id="CHEBI:29950"/>
        <dbReference type="ChEBI" id="CHEBI:44120"/>
        <dbReference type="ChEBI" id="CHEBI:50058"/>
        <dbReference type="EC" id="1.8.4.11"/>
    </reaction>
</comment>
<dbReference type="AlphaFoldDB" id="A0A1E3PIW4"/>
<evidence type="ECO:0000256" key="2">
    <source>
        <dbReference type="ARBA" id="ARBA00012502"/>
    </source>
</evidence>
<gene>
    <name evidence="8" type="ORF">NADFUDRAFT_46890</name>
</gene>
<dbReference type="STRING" id="857566.A0A1E3PIW4"/>
<evidence type="ECO:0000313" key="9">
    <source>
        <dbReference type="Proteomes" id="UP000095009"/>
    </source>
</evidence>
<dbReference type="NCBIfam" id="TIGR00401">
    <property type="entry name" value="msrA"/>
    <property type="match status" value="1"/>
</dbReference>
<keyword evidence="3" id="KW-0560">Oxidoreductase</keyword>
<sequence>MSTRSSAASNPLSSTLKVPEGAEVATLAAGCFWGVEHMYRKHFGSGRGLIDCRVGYTGGAVDLPTYREVCSGSTGHAEAIQISFDPTIVNYETLLDFFFRMHDPTTQDRQGPDRGSQYRSAIFTHNQQQFDLATQVKERMQTQFYPKNPIATKIVPIHTWWDAEVYHQLYLEKNPSGYECPSHFLRTKPMV</sequence>
<dbReference type="EMBL" id="KV454410">
    <property type="protein sequence ID" value="ODQ65144.1"/>
    <property type="molecule type" value="Genomic_DNA"/>
</dbReference>
<evidence type="ECO:0000256" key="4">
    <source>
        <dbReference type="ARBA" id="ARBA00030643"/>
    </source>
</evidence>